<comment type="similarity">
    <text evidence="1">Belongs to the ComF/GntX family.</text>
</comment>
<dbReference type="Pfam" id="PF00156">
    <property type="entry name" value="Pribosyltran"/>
    <property type="match status" value="1"/>
</dbReference>
<organism evidence="4">
    <name type="scientific">marine metagenome</name>
    <dbReference type="NCBI Taxonomy" id="408172"/>
    <lineage>
        <taxon>unclassified sequences</taxon>
        <taxon>metagenomes</taxon>
        <taxon>ecological metagenomes</taxon>
    </lineage>
</organism>
<gene>
    <name evidence="4" type="ORF">METZ01_LOCUS142686</name>
</gene>
<dbReference type="Gene3D" id="3.40.50.2020">
    <property type="match status" value="1"/>
</dbReference>
<name>A0A381ZLU8_9ZZZZ</name>
<dbReference type="EMBL" id="UINC01021708">
    <property type="protein sequence ID" value="SVA89832.1"/>
    <property type="molecule type" value="Genomic_DNA"/>
</dbReference>
<feature type="domain" description="Phosphoribosyltransferase" evidence="2">
    <location>
        <begin position="148"/>
        <end position="245"/>
    </location>
</feature>
<evidence type="ECO:0008006" key="5">
    <source>
        <dbReference type="Google" id="ProtNLM"/>
    </source>
</evidence>
<feature type="domain" description="Double zinc ribbon" evidence="3">
    <location>
        <begin position="16"/>
        <end position="75"/>
    </location>
</feature>
<reference evidence="4" key="1">
    <citation type="submission" date="2018-05" db="EMBL/GenBank/DDBJ databases">
        <authorList>
            <person name="Lanie J.A."/>
            <person name="Ng W.-L."/>
            <person name="Kazmierczak K.M."/>
            <person name="Andrzejewski T.M."/>
            <person name="Davidsen T.M."/>
            <person name="Wayne K.J."/>
            <person name="Tettelin H."/>
            <person name="Glass J.I."/>
            <person name="Rusch D."/>
            <person name="Podicherti R."/>
            <person name="Tsui H.-C.T."/>
            <person name="Winkler M.E."/>
        </authorList>
    </citation>
    <scope>NUCLEOTIDE SEQUENCE</scope>
</reference>
<evidence type="ECO:0000313" key="4">
    <source>
        <dbReference type="EMBL" id="SVA89832.1"/>
    </source>
</evidence>
<evidence type="ECO:0000259" key="3">
    <source>
        <dbReference type="Pfam" id="PF18912"/>
    </source>
</evidence>
<dbReference type="Pfam" id="PF18912">
    <property type="entry name" value="DZR_2"/>
    <property type="match status" value="1"/>
</dbReference>
<dbReference type="PANTHER" id="PTHR47505:SF1">
    <property type="entry name" value="DNA UTILIZATION PROTEIN YHGH"/>
    <property type="match status" value="1"/>
</dbReference>
<dbReference type="InterPro" id="IPR029057">
    <property type="entry name" value="PRTase-like"/>
</dbReference>
<dbReference type="PANTHER" id="PTHR47505">
    <property type="entry name" value="DNA UTILIZATION PROTEIN YHGH"/>
    <property type="match status" value="1"/>
</dbReference>
<protein>
    <recommendedName>
        <fullName evidence="5">Phosphoribosyltransferase domain-containing protein</fullName>
    </recommendedName>
</protein>
<dbReference type="SUPFAM" id="SSF53271">
    <property type="entry name" value="PRTase-like"/>
    <property type="match status" value="1"/>
</dbReference>
<feature type="non-terminal residue" evidence="4">
    <location>
        <position position="1"/>
    </location>
</feature>
<dbReference type="InterPro" id="IPR000836">
    <property type="entry name" value="PRTase_dom"/>
</dbReference>
<evidence type="ECO:0000259" key="2">
    <source>
        <dbReference type="Pfam" id="PF00156"/>
    </source>
</evidence>
<dbReference type="CDD" id="cd06223">
    <property type="entry name" value="PRTases_typeI"/>
    <property type="match status" value="1"/>
</dbReference>
<evidence type="ECO:0000256" key="1">
    <source>
        <dbReference type="ARBA" id="ARBA00008007"/>
    </source>
</evidence>
<dbReference type="InterPro" id="IPR044005">
    <property type="entry name" value="DZR_2"/>
</dbReference>
<dbReference type="InterPro" id="IPR051910">
    <property type="entry name" value="ComF/GntX_DNA_util-trans"/>
</dbReference>
<dbReference type="AlphaFoldDB" id="A0A381ZLU8"/>
<proteinExistence type="inferred from homology"/>
<sequence>VTQWKTTLADLANGGLNMIFPEVCQLCCDEPAKPKDGYVGDGCLARFKRIEPPFCRRCGQPFSGEISGEFECTNCVEMGLHFEFARAVMQANAEMLEAIHRFKYREALWLELLFDRLFSGRAVKQIRDWRGDCLVPVPLHPVRFRERGFNQAEQLCQNLSRVTGLRVVTRAVKRTRVTQTQTLLSRGERLANMRGAFEPDKVNLNGRRVALVDDILTTGATTSDCARACKKAGAAEVGVWTLARGLGSLGH</sequence>
<accession>A0A381ZLU8</accession>